<dbReference type="STRING" id="309798.COPRO5265_0403"/>
<keyword evidence="2" id="KW-1185">Reference proteome</keyword>
<dbReference type="Proteomes" id="UP000001732">
    <property type="component" value="Chromosome"/>
</dbReference>
<dbReference type="AlphaFoldDB" id="B5Y7M3"/>
<reference evidence="1 2" key="2">
    <citation type="journal article" date="2014" name="Genome Announc.">
        <title>Complete Genome Sequence of Coprothermobacter proteolyticus DSM 5265.</title>
        <authorList>
            <person name="Alexiev A."/>
            <person name="Coil D.A."/>
            <person name="Badger J.H."/>
            <person name="Enticknap J."/>
            <person name="Ward N."/>
            <person name="Robb F.T."/>
            <person name="Eisen J.A."/>
        </authorList>
    </citation>
    <scope>NUCLEOTIDE SEQUENCE [LARGE SCALE GENOMIC DNA]</scope>
    <source>
        <strain evidence="2">ATCC 35245 / DSM 5265 / OCM 4 / BT</strain>
    </source>
</reference>
<gene>
    <name evidence="1" type="ordered locus">COPRO5265_0403</name>
</gene>
<dbReference type="KEGG" id="cpo:COPRO5265_0403"/>
<protein>
    <submittedName>
        <fullName evidence="1">Uncharacterized protein</fullName>
    </submittedName>
</protein>
<dbReference type="EMBL" id="CP001145">
    <property type="protein sequence ID" value="ACI18224.1"/>
    <property type="molecule type" value="Genomic_DNA"/>
</dbReference>
<name>B5Y7M3_COPPD</name>
<evidence type="ECO:0000313" key="1">
    <source>
        <dbReference type="EMBL" id="ACI18224.1"/>
    </source>
</evidence>
<accession>B5Y7M3</accession>
<sequence>MVSFLNEVGTYGWLLLVTSKPQLWHEQLKDKDIMHRTIITRMSRLRSVRSTTLDRVFVIPTPKHLESYLVEAYYLLPENGRVEVLLPFEQQLVERYRKTLMEQSSRDSLPLLLKLGFVNPYVILKSVGEESLAVAVGTKKEPTPDFDDEIAY</sequence>
<evidence type="ECO:0000313" key="2">
    <source>
        <dbReference type="Proteomes" id="UP000001732"/>
    </source>
</evidence>
<reference evidence="2" key="1">
    <citation type="submission" date="2008-08" db="EMBL/GenBank/DDBJ databases">
        <title>The complete genome sequence of Coprothermobacter proteolyticus strain ATCC 5245 / DSM 5265 / BT.</title>
        <authorList>
            <person name="Dodson R.J."/>
            <person name="Durkin A.S."/>
            <person name="Wu M."/>
            <person name="Eisen J."/>
            <person name="Sutton G."/>
        </authorList>
    </citation>
    <scope>NUCLEOTIDE SEQUENCE [LARGE SCALE GENOMIC DNA]</scope>
    <source>
        <strain evidence="2">ATCC 35245 / DSM 5265 / OCM 4 / BT</strain>
    </source>
</reference>
<proteinExistence type="predicted"/>
<organism evidence="1 2">
    <name type="scientific">Coprothermobacter proteolyticus (strain ATCC 35245 / DSM 5265 / OCM 4 / BT)</name>
    <dbReference type="NCBI Taxonomy" id="309798"/>
    <lineage>
        <taxon>Bacteria</taxon>
        <taxon>Pseudomonadati</taxon>
        <taxon>Coprothermobacterota</taxon>
        <taxon>Coprothermobacteria</taxon>
        <taxon>Coprothermobacterales</taxon>
        <taxon>Coprothermobacteraceae</taxon>
        <taxon>Coprothermobacter</taxon>
    </lineage>
</organism>